<dbReference type="EMBL" id="JAOBZK010000027">
    <property type="protein sequence ID" value="MDH1180084.1"/>
    <property type="molecule type" value="Genomic_DNA"/>
</dbReference>
<dbReference type="Proteomes" id="UP001158644">
    <property type="component" value="Unassembled WGS sequence"/>
</dbReference>
<proteinExistence type="predicted"/>
<dbReference type="AlphaFoldDB" id="A0ABD4YZ14"/>
<evidence type="ECO:0000313" key="1">
    <source>
        <dbReference type="EMBL" id="MDH1180084.1"/>
    </source>
</evidence>
<protein>
    <submittedName>
        <fullName evidence="1">Uncharacterized protein</fullName>
    </submittedName>
</protein>
<dbReference type="RefSeq" id="WP_279991497.1">
    <property type="nucleotide sequence ID" value="NZ_JAOBZK010000027.1"/>
</dbReference>
<organism evidence="1 2">
    <name type="scientific">Achromobacter mucicolens</name>
    <dbReference type="NCBI Taxonomy" id="1389922"/>
    <lineage>
        <taxon>Bacteria</taxon>
        <taxon>Pseudomonadati</taxon>
        <taxon>Pseudomonadota</taxon>
        <taxon>Betaproteobacteria</taxon>
        <taxon>Burkholderiales</taxon>
        <taxon>Alcaligenaceae</taxon>
        <taxon>Achromobacter</taxon>
    </lineage>
</organism>
<comment type="caution">
    <text evidence="1">The sequence shown here is derived from an EMBL/GenBank/DDBJ whole genome shotgun (WGS) entry which is preliminary data.</text>
</comment>
<evidence type="ECO:0000313" key="2">
    <source>
        <dbReference type="Proteomes" id="UP001158644"/>
    </source>
</evidence>
<accession>A0ABD4YZ14</accession>
<name>A0ABD4YZ14_9BURK</name>
<sequence length="115" mass="13131">MSHDDILEALNAYDQELSAILGRFNRTRDSLSIDPQDNYRLRTLTVELVDLLHDHIPGSLPHERQVTDLYNEGNSNFFHGASYSCVADIQAVVKAVITRVSRTRESPRFSRRLFG</sequence>
<reference evidence="1 2" key="1">
    <citation type="submission" date="2022-09" db="EMBL/GenBank/DDBJ databases">
        <title>Intensive care unit water sources are persistently colonized with multi-drug resistant bacteria and are the site of extensive horizontal gene transfer of antibiotic resistance genes.</title>
        <authorList>
            <person name="Diorio-Toth L."/>
        </authorList>
    </citation>
    <scope>NUCLEOTIDE SEQUENCE [LARGE SCALE GENOMIC DNA]</scope>
    <source>
        <strain evidence="1 2">GD03967</strain>
    </source>
</reference>
<gene>
    <name evidence="1" type="ORF">N5C72_18515</name>
</gene>